<accession>X0WZ30</accession>
<sequence length="74" mass="8932">HKVSPIECEQVFFNKALFAEDLKHSQREKRYYALGLTDDKRLLFITFTIRRNLIRVISARNMSKKERKIYEEQA</sequence>
<dbReference type="EMBL" id="BARS01046462">
    <property type="protein sequence ID" value="GAG29703.1"/>
    <property type="molecule type" value="Genomic_DNA"/>
</dbReference>
<dbReference type="InterPro" id="IPR007460">
    <property type="entry name" value="BrnT_toxin"/>
</dbReference>
<dbReference type="Gene3D" id="3.10.450.530">
    <property type="entry name" value="Ribonuclease toxin, BrnT, of type II toxin-antitoxin system"/>
    <property type="match status" value="1"/>
</dbReference>
<dbReference type="Pfam" id="PF04365">
    <property type="entry name" value="BrnT_toxin"/>
    <property type="match status" value="1"/>
</dbReference>
<protein>
    <recommendedName>
        <fullName evidence="2">BrnT family toxin</fullName>
    </recommendedName>
</protein>
<dbReference type="InterPro" id="IPR038573">
    <property type="entry name" value="BrnT_sf"/>
</dbReference>
<gene>
    <name evidence="1" type="ORF">S01H1_69938</name>
</gene>
<evidence type="ECO:0000313" key="1">
    <source>
        <dbReference type="EMBL" id="GAG29703.1"/>
    </source>
</evidence>
<evidence type="ECO:0008006" key="2">
    <source>
        <dbReference type="Google" id="ProtNLM"/>
    </source>
</evidence>
<reference evidence="1" key="1">
    <citation type="journal article" date="2014" name="Front. Microbiol.">
        <title>High frequency of phylogenetically diverse reductive dehalogenase-homologous genes in deep subseafloor sedimentary metagenomes.</title>
        <authorList>
            <person name="Kawai M."/>
            <person name="Futagami T."/>
            <person name="Toyoda A."/>
            <person name="Takaki Y."/>
            <person name="Nishi S."/>
            <person name="Hori S."/>
            <person name="Arai W."/>
            <person name="Tsubouchi T."/>
            <person name="Morono Y."/>
            <person name="Uchiyama I."/>
            <person name="Ito T."/>
            <person name="Fujiyama A."/>
            <person name="Inagaki F."/>
            <person name="Takami H."/>
        </authorList>
    </citation>
    <scope>NUCLEOTIDE SEQUENCE</scope>
    <source>
        <strain evidence="1">Expedition CK06-06</strain>
    </source>
</reference>
<comment type="caution">
    <text evidence="1">The sequence shown here is derived from an EMBL/GenBank/DDBJ whole genome shotgun (WGS) entry which is preliminary data.</text>
</comment>
<proteinExistence type="predicted"/>
<dbReference type="AlphaFoldDB" id="X0WZ30"/>
<organism evidence="1">
    <name type="scientific">marine sediment metagenome</name>
    <dbReference type="NCBI Taxonomy" id="412755"/>
    <lineage>
        <taxon>unclassified sequences</taxon>
        <taxon>metagenomes</taxon>
        <taxon>ecological metagenomes</taxon>
    </lineage>
</organism>
<name>X0WZ30_9ZZZZ</name>
<feature type="non-terminal residue" evidence="1">
    <location>
        <position position="1"/>
    </location>
</feature>